<accession>A0A5N6PZ93</accession>
<name>A0A5N6PZ93_9ASTR</name>
<dbReference type="AlphaFoldDB" id="A0A5N6PZ93"/>
<reference evidence="1 2" key="1">
    <citation type="submission" date="2019-05" db="EMBL/GenBank/DDBJ databases">
        <title>Mikania micrantha, genome provides insights into the molecular mechanism of rapid growth.</title>
        <authorList>
            <person name="Liu B."/>
        </authorList>
    </citation>
    <scope>NUCLEOTIDE SEQUENCE [LARGE SCALE GENOMIC DNA]</scope>
    <source>
        <strain evidence="1">NLD-2019</strain>
        <tissue evidence="1">Leaf</tissue>
    </source>
</reference>
<dbReference type="Proteomes" id="UP000326396">
    <property type="component" value="Linkage Group LG1"/>
</dbReference>
<comment type="caution">
    <text evidence="1">The sequence shown here is derived from an EMBL/GenBank/DDBJ whole genome shotgun (WGS) entry which is preliminary data.</text>
</comment>
<gene>
    <name evidence="1" type="ORF">E3N88_00343</name>
</gene>
<protein>
    <submittedName>
        <fullName evidence="1">Uncharacterized protein</fullName>
    </submittedName>
</protein>
<dbReference type="EMBL" id="SZYD01000001">
    <property type="protein sequence ID" value="KAD7477207.1"/>
    <property type="molecule type" value="Genomic_DNA"/>
</dbReference>
<evidence type="ECO:0000313" key="2">
    <source>
        <dbReference type="Proteomes" id="UP000326396"/>
    </source>
</evidence>
<evidence type="ECO:0000313" key="1">
    <source>
        <dbReference type="EMBL" id="KAD7477207.1"/>
    </source>
</evidence>
<proteinExistence type="predicted"/>
<organism evidence="1 2">
    <name type="scientific">Mikania micrantha</name>
    <name type="common">bitter vine</name>
    <dbReference type="NCBI Taxonomy" id="192012"/>
    <lineage>
        <taxon>Eukaryota</taxon>
        <taxon>Viridiplantae</taxon>
        <taxon>Streptophyta</taxon>
        <taxon>Embryophyta</taxon>
        <taxon>Tracheophyta</taxon>
        <taxon>Spermatophyta</taxon>
        <taxon>Magnoliopsida</taxon>
        <taxon>eudicotyledons</taxon>
        <taxon>Gunneridae</taxon>
        <taxon>Pentapetalae</taxon>
        <taxon>asterids</taxon>
        <taxon>campanulids</taxon>
        <taxon>Asterales</taxon>
        <taxon>Asteraceae</taxon>
        <taxon>Asteroideae</taxon>
        <taxon>Heliantheae alliance</taxon>
        <taxon>Eupatorieae</taxon>
        <taxon>Mikania</taxon>
    </lineage>
</organism>
<keyword evidence="2" id="KW-1185">Reference proteome</keyword>
<sequence length="124" mass="13836">MIKYRRSARTRRWVKWRRRRCRGELAGDGVDECGAELCGGGTIEGGLLGGILIITNKVIGPLSGKLVQKEITLQLTCSSPEKSCKNKVNTCTVSLEYSKLKFKNINNRALIDQTKEETHGNLQE</sequence>